<keyword evidence="13" id="KW-1185">Reference proteome</keyword>
<evidence type="ECO:0000256" key="7">
    <source>
        <dbReference type="ARBA" id="ARBA00023136"/>
    </source>
</evidence>
<keyword evidence="2" id="KW-1003">Cell membrane</keyword>
<organism evidence="12 13">
    <name type="scientific">Cryobacterium algoricola</name>
    <dbReference type="NCBI Taxonomy" id="1259183"/>
    <lineage>
        <taxon>Bacteria</taxon>
        <taxon>Bacillati</taxon>
        <taxon>Actinomycetota</taxon>
        <taxon>Actinomycetes</taxon>
        <taxon>Micrococcales</taxon>
        <taxon>Microbacteriaceae</taxon>
        <taxon>Cryobacterium</taxon>
    </lineage>
</organism>
<dbReference type="InterPro" id="IPR056785">
    <property type="entry name" value="YkcA/B-like_C"/>
</dbReference>
<feature type="domain" description="Glycosyltransferase RgtA/B/C/D-like" evidence="10">
    <location>
        <begin position="97"/>
        <end position="253"/>
    </location>
</feature>
<dbReference type="Proteomes" id="UP000297608">
    <property type="component" value="Unassembled WGS sequence"/>
</dbReference>
<dbReference type="EMBL" id="SOFG01000011">
    <property type="protein sequence ID" value="TFB87507.1"/>
    <property type="molecule type" value="Genomic_DNA"/>
</dbReference>
<dbReference type="InterPro" id="IPR050297">
    <property type="entry name" value="LipidA_mod_glycosyltrf_83"/>
</dbReference>
<evidence type="ECO:0000256" key="3">
    <source>
        <dbReference type="ARBA" id="ARBA00022676"/>
    </source>
</evidence>
<evidence type="ECO:0000256" key="6">
    <source>
        <dbReference type="ARBA" id="ARBA00022989"/>
    </source>
</evidence>
<dbReference type="InterPro" id="IPR038731">
    <property type="entry name" value="RgtA/B/C-like"/>
</dbReference>
<feature type="compositionally biased region" description="Gly residues" evidence="8">
    <location>
        <begin position="582"/>
        <end position="593"/>
    </location>
</feature>
<evidence type="ECO:0000256" key="4">
    <source>
        <dbReference type="ARBA" id="ARBA00022679"/>
    </source>
</evidence>
<evidence type="ECO:0000256" key="9">
    <source>
        <dbReference type="SAM" id="Phobius"/>
    </source>
</evidence>
<feature type="transmembrane region" description="Helical" evidence="9">
    <location>
        <begin position="39"/>
        <end position="57"/>
    </location>
</feature>
<dbReference type="Pfam" id="PF13231">
    <property type="entry name" value="PMT_2"/>
    <property type="match status" value="1"/>
</dbReference>
<keyword evidence="6 9" id="KW-1133">Transmembrane helix</keyword>
<comment type="caution">
    <text evidence="12">The sequence shown here is derived from an EMBL/GenBank/DDBJ whole genome shotgun (WGS) entry which is preliminary data.</text>
</comment>
<evidence type="ECO:0000256" key="5">
    <source>
        <dbReference type="ARBA" id="ARBA00022692"/>
    </source>
</evidence>
<dbReference type="PANTHER" id="PTHR33908">
    <property type="entry name" value="MANNOSYLTRANSFERASE YKCB-RELATED"/>
    <property type="match status" value="1"/>
</dbReference>
<feature type="transmembrane region" description="Helical" evidence="9">
    <location>
        <begin position="482"/>
        <end position="498"/>
    </location>
</feature>
<dbReference type="Pfam" id="PF24878">
    <property type="entry name" value="YkcB_C"/>
    <property type="match status" value="1"/>
</dbReference>
<feature type="transmembrane region" description="Helical" evidence="9">
    <location>
        <begin position="112"/>
        <end position="136"/>
    </location>
</feature>
<feature type="domain" description="Putative mannosyltransferase YkcA/B-like C-terminal" evidence="11">
    <location>
        <begin position="604"/>
        <end position="693"/>
    </location>
</feature>
<feature type="transmembrane region" description="Helical" evidence="9">
    <location>
        <begin position="386"/>
        <end position="407"/>
    </location>
</feature>
<feature type="transmembrane region" description="Helical" evidence="9">
    <location>
        <begin position="441"/>
        <end position="462"/>
    </location>
</feature>
<gene>
    <name evidence="12" type="ORF">E3O44_10455</name>
</gene>
<feature type="transmembrane region" description="Helical" evidence="9">
    <location>
        <begin position="362"/>
        <end position="380"/>
    </location>
</feature>
<evidence type="ECO:0000313" key="13">
    <source>
        <dbReference type="Proteomes" id="UP000297608"/>
    </source>
</evidence>
<feature type="compositionally biased region" description="Gly residues" evidence="8">
    <location>
        <begin position="546"/>
        <end position="558"/>
    </location>
</feature>
<keyword evidence="3" id="KW-0328">Glycosyltransferase</keyword>
<dbReference type="RefSeq" id="WP_134534661.1">
    <property type="nucleotide sequence ID" value="NZ_SOFG01000011.1"/>
</dbReference>
<evidence type="ECO:0000256" key="2">
    <source>
        <dbReference type="ARBA" id="ARBA00022475"/>
    </source>
</evidence>
<keyword evidence="5 9" id="KW-0812">Transmembrane</keyword>
<evidence type="ECO:0000256" key="1">
    <source>
        <dbReference type="ARBA" id="ARBA00004651"/>
    </source>
</evidence>
<accession>A0ABY2IFU3</accession>
<reference evidence="12 13" key="1">
    <citation type="submission" date="2019-03" db="EMBL/GenBank/DDBJ databases">
        <title>Genomics of glacier-inhabiting Cryobacterium strains.</title>
        <authorList>
            <person name="Liu Q."/>
            <person name="Xin Y.-H."/>
        </authorList>
    </citation>
    <scope>NUCLEOTIDE SEQUENCE [LARGE SCALE GENOMIC DNA]</scope>
    <source>
        <strain evidence="12 13">MDB2-B</strain>
    </source>
</reference>
<feature type="compositionally biased region" description="Low complexity" evidence="8">
    <location>
        <begin position="559"/>
        <end position="581"/>
    </location>
</feature>
<keyword evidence="7 9" id="KW-0472">Membrane</keyword>
<protein>
    <submittedName>
        <fullName evidence="12">Glycosyltransferase family 39 protein</fullName>
    </submittedName>
</protein>
<comment type="subcellular location">
    <subcellularLocation>
        <location evidence="1">Cell membrane</location>
        <topology evidence="1">Multi-pass membrane protein</topology>
    </subcellularLocation>
</comment>
<feature type="transmembrane region" description="Helical" evidence="9">
    <location>
        <begin position="332"/>
        <end position="350"/>
    </location>
</feature>
<sequence>MTTQVSPRPALSPLGARFVARLTALPRTLVRGRAGSARWERPALLGLLLATAVLYLWDLGASGWANSFYSAAVQAGSVDWTAFFYGSSDAANAITVDKPPASLWLMALSVRLFGLSSWSILVPEALMGVASVGVLVATVRRRFSAGTALLAGATLAVTPVAALMFRFNNPDALLVLLLSLATYFTLRGIETGRLKWVLWAGAMVSFGFLTKQLQAFLILPPLAGVYLYAAPHRFRTRLWHSFAALGAVIVSAGWWVAIVELVPTSWRPYIGGSQTNSFLELTFGYNGFGRLTGSETGSVTGGAGGAGAAATGGMWGETGIFRLFLGEFGGQITWLLPAALLLVVAALVVLRRAPRISLRRATLLLFAGYLILTALAFSFMAGIFHAYYTVALAPALAGTVAIGASLVWMKRTALWARITAAVAMLATSAWAWVLLDRAADWLPWLKFVVVAFGLVAAALLMVPPRAAWLGRLSGKWGRRTTVAIALTGALLAPVAYTIDTVSTAHTGSIVTAGPTVSGGMGGMGGGGMPGGRAGFPGGNAGGFAGGGTPPAGGTGGNGTVPNGTVPNGTVPNGTTGTLPTGGRPGGGTGGPAGLMGSASVSASLAALLSVDSGDYTWIAAAVGSDSAAGYQLATQLPVMAIGGFNGSDPAPTLAEFQADVDAGKIHYFIGGRTGQANGGSSASSEIAAWVAENFTAETVDSVTLYDLSAGTTAAASASS</sequence>
<feature type="transmembrane region" description="Helical" evidence="9">
    <location>
        <begin position="143"/>
        <end position="165"/>
    </location>
</feature>
<feature type="transmembrane region" description="Helical" evidence="9">
    <location>
        <begin position="238"/>
        <end position="258"/>
    </location>
</feature>
<feature type="transmembrane region" description="Helical" evidence="9">
    <location>
        <begin position="215"/>
        <end position="231"/>
    </location>
</feature>
<feature type="region of interest" description="Disordered" evidence="8">
    <location>
        <begin position="546"/>
        <end position="593"/>
    </location>
</feature>
<feature type="transmembrane region" description="Helical" evidence="9">
    <location>
        <begin position="414"/>
        <end position="435"/>
    </location>
</feature>
<name>A0ABY2IFU3_9MICO</name>
<keyword evidence="4" id="KW-0808">Transferase</keyword>
<evidence type="ECO:0000259" key="10">
    <source>
        <dbReference type="Pfam" id="PF13231"/>
    </source>
</evidence>
<dbReference type="PANTHER" id="PTHR33908:SF3">
    <property type="entry name" value="UNDECAPRENYL PHOSPHATE-ALPHA-4-AMINO-4-DEOXY-L-ARABINOSE ARABINOSYL TRANSFERASE"/>
    <property type="match status" value="1"/>
</dbReference>
<evidence type="ECO:0000259" key="11">
    <source>
        <dbReference type="Pfam" id="PF24878"/>
    </source>
</evidence>
<proteinExistence type="predicted"/>
<evidence type="ECO:0000256" key="8">
    <source>
        <dbReference type="SAM" id="MobiDB-lite"/>
    </source>
</evidence>
<evidence type="ECO:0000313" key="12">
    <source>
        <dbReference type="EMBL" id="TFB87507.1"/>
    </source>
</evidence>